<dbReference type="RefSeq" id="WP_115492216.1">
    <property type="nucleotide sequence ID" value="NZ_JACHWW010000001.1"/>
</dbReference>
<evidence type="ECO:0000259" key="2">
    <source>
        <dbReference type="Pfam" id="PF00156"/>
    </source>
</evidence>
<keyword evidence="5" id="KW-1185">Reference proteome</keyword>
<comment type="caution">
    <text evidence="4">The sequence shown here is derived from an EMBL/GenBank/DDBJ whole genome shotgun (WGS) entry which is preliminary data.</text>
</comment>
<dbReference type="EMBL" id="QRBB01000001">
    <property type="protein sequence ID" value="RDS77987.1"/>
    <property type="molecule type" value="Genomic_DNA"/>
</dbReference>
<proteinExistence type="inferred from homology"/>
<protein>
    <submittedName>
        <fullName evidence="4">ComF family protein</fullName>
    </submittedName>
</protein>
<dbReference type="Gene3D" id="3.40.50.2020">
    <property type="match status" value="1"/>
</dbReference>
<organism evidence="4 5">
    <name type="scientific">Alteriqipengyuania lutimaris</name>
    <dbReference type="NCBI Taxonomy" id="1538146"/>
    <lineage>
        <taxon>Bacteria</taxon>
        <taxon>Pseudomonadati</taxon>
        <taxon>Pseudomonadota</taxon>
        <taxon>Alphaproteobacteria</taxon>
        <taxon>Sphingomonadales</taxon>
        <taxon>Erythrobacteraceae</taxon>
        <taxon>Alteriqipengyuania</taxon>
    </lineage>
</organism>
<dbReference type="Pfam" id="PF18912">
    <property type="entry name" value="DZR_2"/>
    <property type="match status" value="1"/>
</dbReference>
<evidence type="ECO:0000313" key="5">
    <source>
        <dbReference type="Proteomes" id="UP000254101"/>
    </source>
</evidence>
<feature type="domain" description="Double zinc ribbon" evidence="3">
    <location>
        <begin position="13"/>
        <end position="71"/>
    </location>
</feature>
<feature type="domain" description="Phosphoribosyltransferase" evidence="2">
    <location>
        <begin position="184"/>
        <end position="247"/>
    </location>
</feature>
<dbReference type="Pfam" id="PF00156">
    <property type="entry name" value="Pribosyltran"/>
    <property type="match status" value="1"/>
</dbReference>
<evidence type="ECO:0000313" key="4">
    <source>
        <dbReference type="EMBL" id="RDS77987.1"/>
    </source>
</evidence>
<dbReference type="PANTHER" id="PTHR47505:SF1">
    <property type="entry name" value="DNA UTILIZATION PROTEIN YHGH"/>
    <property type="match status" value="1"/>
</dbReference>
<dbReference type="CDD" id="cd06223">
    <property type="entry name" value="PRTases_typeI"/>
    <property type="match status" value="1"/>
</dbReference>
<dbReference type="InterPro" id="IPR029057">
    <property type="entry name" value="PRTase-like"/>
</dbReference>
<accession>A0A395LNK7</accession>
<dbReference type="SUPFAM" id="SSF53271">
    <property type="entry name" value="PRTase-like"/>
    <property type="match status" value="1"/>
</dbReference>
<dbReference type="InterPro" id="IPR044005">
    <property type="entry name" value="DZR_2"/>
</dbReference>
<name>A0A395LNK7_9SPHN</name>
<sequence length="260" mass="26986">MASGTLPRALAPLIDFVYPPRCPVCGEGIAAGPGLCADCWAMLEFPGQPACSRCQIPLSGRWDGEQCGACLAHAPSHSGVSAAVLYTEPARQIVLRFKHGGRIGLATLMARLIAARLPEGTGEAVLVPVPLHRTRLWLRGYNQAALLAQALARESGRVVAVDALSRTRATSTLGGLGKAARARELRGAIIANRHREGSIAGKDVVLVDDVLTSGATNAACTGALLGAGARSVHIACFARVMDASALKRETPETNMVPGAA</sequence>
<dbReference type="PANTHER" id="PTHR47505">
    <property type="entry name" value="DNA UTILIZATION PROTEIN YHGH"/>
    <property type="match status" value="1"/>
</dbReference>
<gene>
    <name evidence="4" type="ORF">DL238_10510</name>
</gene>
<dbReference type="InterPro" id="IPR000836">
    <property type="entry name" value="PRTase_dom"/>
</dbReference>
<dbReference type="AlphaFoldDB" id="A0A395LNK7"/>
<comment type="similarity">
    <text evidence="1">Belongs to the ComF/GntX family.</text>
</comment>
<evidence type="ECO:0000256" key="1">
    <source>
        <dbReference type="ARBA" id="ARBA00008007"/>
    </source>
</evidence>
<evidence type="ECO:0000259" key="3">
    <source>
        <dbReference type="Pfam" id="PF18912"/>
    </source>
</evidence>
<dbReference type="InterPro" id="IPR051910">
    <property type="entry name" value="ComF/GntX_DNA_util-trans"/>
</dbReference>
<dbReference type="OrthoDB" id="9779910at2"/>
<reference evidence="4 5" key="1">
    <citation type="submission" date="2018-07" db="EMBL/GenBank/DDBJ databases">
        <title>Erythrobacter nanhaiensis sp. nov., a novel member of the genus Erythrobacter isolated from the South China Sea.</title>
        <authorList>
            <person name="Chen X."/>
            <person name="Liu J."/>
        </authorList>
    </citation>
    <scope>NUCLEOTIDE SEQUENCE [LARGE SCALE GENOMIC DNA]</scope>
    <source>
        <strain evidence="4 5">S-5</strain>
    </source>
</reference>
<dbReference type="Proteomes" id="UP000254101">
    <property type="component" value="Unassembled WGS sequence"/>
</dbReference>